<comment type="caution">
    <text evidence="4">The sequence shown here is derived from an EMBL/GenBank/DDBJ whole genome shotgun (WGS) entry which is preliminary data.</text>
</comment>
<feature type="repeat" description="WD" evidence="3">
    <location>
        <begin position="169"/>
        <end position="210"/>
    </location>
</feature>
<dbReference type="InterPro" id="IPR036322">
    <property type="entry name" value="WD40_repeat_dom_sf"/>
</dbReference>
<feature type="repeat" description="WD" evidence="3">
    <location>
        <begin position="293"/>
        <end position="326"/>
    </location>
</feature>
<feature type="repeat" description="WD" evidence="3">
    <location>
        <begin position="251"/>
        <end position="292"/>
    </location>
</feature>
<dbReference type="Gene3D" id="2.130.10.10">
    <property type="entry name" value="YVTN repeat-like/Quinoprotein amine dehydrogenase"/>
    <property type="match status" value="3"/>
</dbReference>
<dbReference type="InterPro" id="IPR015943">
    <property type="entry name" value="WD40/YVTN_repeat-like_dom_sf"/>
</dbReference>
<feature type="repeat" description="WD" evidence="3">
    <location>
        <begin position="43"/>
        <end position="84"/>
    </location>
</feature>
<dbReference type="SMART" id="SM00320">
    <property type="entry name" value="WD40"/>
    <property type="match status" value="7"/>
</dbReference>
<evidence type="ECO:0000313" key="5">
    <source>
        <dbReference type="Proteomes" id="UP000023152"/>
    </source>
</evidence>
<dbReference type="PROSITE" id="PS00678">
    <property type="entry name" value="WD_REPEATS_1"/>
    <property type="match status" value="2"/>
</dbReference>
<dbReference type="CDD" id="cd00200">
    <property type="entry name" value="WD40"/>
    <property type="match status" value="1"/>
</dbReference>
<dbReference type="PANTHER" id="PTHR19848:SF8">
    <property type="entry name" value="F-BOX AND WD REPEAT DOMAIN CONTAINING 7"/>
    <property type="match status" value="1"/>
</dbReference>
<proteinExistence type="predicted"/>
<evidence type="ECO:0000256" key="2">
    <source>
        <dbReference type="ARBA" id="ARBA00022737"/>
    </source>
</evidence>
<dbReference type="Pfam" id="PF07676">
    <property type="entry name" value="PD40"/>
    <property type="match status" value="1"/>
</dbReference>
<keyword evidence="5" id="KW-1185">Reference proteome</keyword>
<dbReference type="OrthoDB" id="2325716at2759"/>
<reference evidence="4 5" key="1">
    <citation type="journal article" date="2013" name="Curr. Biol.">
        <title>The Genome of the Foraminiferan Reticulomyxa filosa.</title>
        <authorList>
            <person name="Glockner G."/>
            <person name="Hulsmann N."/>
            <person name="Schleicher M."/>
            <person name="Noegel A.A."/>
            <person name="Eichinger L."/>
            <person name="Gallinger C."/>
            <person name="Pawlowski J."/>
            <person name="Sierra R."/>
            <person name="Euteneuer U."/>
            <person name="Pillet L."/>
            <person name="Moustafa A."/>
            <person name="Platzer M."/>
            <person name="Groth M."/>
            <person name="Szafranski K."/>
            <person name="Schliwa M."/>
        </authorList>
    </citation>
    <scope>NUCLEOTIDE SEQUENCE [LARGE SCALE GENOMIC DNA]</scope>
</reference>
<dbReference type="AlphaFoldDB" id="X6LMA8"/>
<evidence type="ECO:0000256" key="3">
    <source>
        <dbReference type="PROSITE-ProRule" id="PRU00221"/>
    </source>
</evidence>
<dbReference type="InterPro" id="IPR011659">
    <property type="entry name" value="WD40"/>
</dbReference>
<dbReference type="SUPFAM" id="SSF50978">
    <property type="entry name" value="WD40 repeat-like"/>
    <property type="match status" value="1"/>
</dbReference>
<dbReference type="EMBL" id="ASPP01034214">
    <property type="protein sequence ID" value="ETO03073.1"/>
    <property type="molecule type" value="Genomic_DNA"/>
</dbReference>
<protein>
    <submittedName>
        <fullName evidence="4">WD-40 repeat protein</fullName>
    </submittedName>
</protein>
<dbReference type="PROSITE" id="PS50082">
    <property type="entry name" value="WD_REPEATS_2"/>
    <property type="match status" value="5"/>
</dbReference>
<dbReference type="PANTHER" id="PTHR19848">
    <property type="entry name" value="WD40 REPEAT PROTEIN"/>
    <property type="match status" value="1"/>
</dbReference>
<dbReference type="PROSITE" id="PS50294">
    <property type="entry name" value="WD_REPEATS_REGION"/>
    <property type="match status" value="4"/>
</dbReference>
<keyword evidence="1 3" id="KW-0853">WD repeat</keyword>
<dbReference type="PRINTS" id="PR00320">
    <property type="entry name" value="GPROTEINBRPT"/>
</dbReference>
<name>X6LMA8_RETFI</name>
<evidence type="ECO:0000256" key="1">
    <source>
        <dbReference type="ARBA" id="ARBA00022574"/>
    </source>
</evidence>
<organism evidence="4 5">
    <name type="scientific">Reticulomyxa filosa</name>
    <dbReference type="NCBI Taxonomy" id="46433"/>
    <lineage>
        <taxon>Eukaryota</taxon>
        <taxon>Sar</taxon>
        <taxon>Rhizaria</taxon>
        <taxon>Retaria</taxon>
        <taxon>Foraminifera</taxon>
        <taxon>Monothalamids</taxon>
        <taxon>Reticulomyxidae</taxon>
        <taxon>Reticulomyxa</taxon>
    </lineage>
</organism>
<gene>
    <name evidence="4" type="ORF">RFI_34337</name>
</gene>
<dbReference type="InterPro" id="IPR020472">
    <property type="entry name" value="WD40_PAC1"/>
</dbReference>
<dbReference type="InterPro" id="IPR001680">
    <property type="entry name" value="WD40_rpt"/>
</dbReference>
<keyword evidence="2" id="KW-0677">Repeat</keyword>
<dbReference type="Proteomes" id="UP000023152">
    <property type="component" value="Unassembled WGS sequence"/>
</dbReference>
<feature type="non-terminal residue" evidence="4">
    <location>
        <position position="1"/>
    </location>
</feature>
<evidence type="ECO:0000313" key="4">
    <source>
        <dbReference type="EMBL" id="ETO03073.1"/>
    </source>
</evidence>
<sequence length="326" mass="36795">TENEIKIVIKYFLKFALLLFGWIDDFNKMISRYIIGFRLLKILIYHDDIVNSVMLSGDGKKIVSSSNDNTVRIWDISLGKEIMIFRGHNNNVFIAKFSPDGNNVVSCSIDGMIQLWDISTGINVMNTKINLGKIYDLKFSPDGKYIMSYLENDAILLFDISSEAETKKTLGHSRRVLSAQFSPDSKLIVSSSSDKSINLWSVESGKILKQFKFYVCATHVIFSPDGQYIAYSSMDLKILTKSITGKRSKILKGSQYHVNALKYFPDGLTLISCSNDNAIRFYDIKLGKEIKKLEGHYNSTLCVDISKNGDRIISGSADRAIRIWGL</sequence>
<accession>X6LMA8</accession>
<dbReference type="Pfam" id="PF00400">
    <property type="entry name" value="WD40"/>
    <property type="match status" value="5"/>
</dbReference>
<feature type="repeat" description="WD" evidence="3">
    <location>
        <begin position="85"/>
        <end position="126"/>
    </location>
</feature>
<dbReference type="InterPro" id="IPR019775">
    <property type="entry name" value="WD40_repeat_CS"/>
</dbReference>